<feature type="domain" description="NADH:quinone oxidoreductase/Mrp antiporter transmembrane" evidence="12">
    <location>
        <begin position="136"/>
        <end position="430"/>
    </location>
</feature>
<feature type="transmembrane region" description="Helical" evidence="11">
    <location>
        <begin position="310"/>
        <end position="331"/>
    </location>
</feature>
<gene>
    <name evidence="14" type="ORF">MNBD_NITROSPINAE04-2084</name>
</gene>
<dbReference type="InterPro" id="IPR045693">
    <property type="entry name" value="Ndh2_N"/>
</dbReference>
<dbReference type="GO" id="GO:0048038">
    <property type="term" value="F:quinone binding"/>
    <property type="evidence" value="ECO:0007669"/>
    <property type="project" value="UniProtKB-KW"/>
</dbReference>
<evidence type="ECO:0000259" key="12">
    <source>
        <dbReference type="Pfam" id="PF00361"/>
    </source>
</evidence>
<feature type="transmembrane region" description="Helical" evidence="11">
    <location>
        <begin position="117"/>
        <end position="133"/>
    </location>
</feature>
<evidence type="ECO:0000256" key="2">
    <source>
        <dbReference type="ARBA" id="ARBA00022448"/>
    </source>
</evidence>
<evidence type="ECO:0000256" key="10">
    <source>
        <dbReference type="ARBA" id="ARBA00023136"/>
    </source>
</evidence>
<protein>
    <submittedName>
        <fullName evidence="14">NADH-ubiquinone oxidoreductase chain N</fullName>
        <ecNumber evidence="14">1.6.5.3</ecNumber>
    </submittedName>
</protein>
<feature type="transmembrane region" description="Helical" evidence="11">
    <location>
        <begin position="139"/>
        <end position="158"/>
    </location>
</feature>
<dbReference type="GO" id="GO:0016491">
    <property type="term" value="F:oxidoreductase activity"/>
    <property type="evidence" value="ECO:0007669"/>
    <property type="project" value="UniProtKB-KW"/>
</dbReference>
<dbReference type="PANTHER" id="PTHR22773">
    <property type="entry name" value="NADH DEHYDROGENASE"/>
    <property type="match status" value="1"/>
</dbReference>
<feature type="transmembrane region" description="Helical" evidence="11">
    <location>
        <begin position="218"/>
        <end position="239"/>
    </location>
</feature>
<evidence type="ECO:0000256" key="11">
    <source>
        <dbReference type="SAM" id="Phobius"/>
    </source>
</evidence>
<evidence type="ECO:0000256" key="8">
    <source>
        <dbReference type="ARBA" id="ARBA00022989"/>
    </source>
</evidence>
<accession>A0A3B1CA88</accession>
<feature type="transmembrane region" description="Helical" evidence="11">
    <location>
        <begin position="170"/>
        <end position="191"/>
    </location>
</feature>
<keyword evidence="9" id="KW-0520">NAD</keyword>
<keyword evidence="10 11" id="KW-0472">Membrane</keyword>
<keyword evidence="7" id="KW-1278">Translocase</keyword>
<feature type="transmembrane region" description="Helical" evidence="11">
    <location>
        <begin position="282"/>
        <end position="303"/>
    </location>
</feature>
<dbReference type="EC" id="1.6.5.3" evidence="14"/>
<keyword evidence="8 11" id="KW-1133">Transmembrane helix</keyword>
<organism evidence="14">
    <name type="scientific">hydrothermal vent metagenome</name>
    <dbReference type="NCBI Taxonomy" id="652676"/>
    <lineage>
        <taxon>unclassified sequences</taxon>
        <taxon>metagenomes</taxon>
        <taxon>ecological metagenomes</taxon>
    </lineage>
</organism>
<dbReference type="GO" id="GO:0042773">
    <property type="term" value="P:ATP synthesis coupled electron transport"/>
    <property type="evidence" value="ECO:0007669"/>
    <property type="project" value="InterPro"/>
</dbReference>
<keyword evidence="5" id="KW-0521">NADP</keyword>
<evidence type="ECO:0000313" key="14">
    <source>
        <dbReference type="EMBL" id="VAX15585.1"/>
    </source>
</evidence>
<dbReference type="AlphaFoldDB" id="A0A3B1CA88"/>
<evidence type="ECO:0000256" key="4">
    <source>
        <dbReference type="ARBA" id="ARBA00022719"/>
    </source>
</evidence>
<dbReference type="GO" id="GO:0008137">
    <property type="term" value="F:NADH dehydrogenase (ubiquinone) activity"/>
    <property type="evidence" value="ECO:0007669"/>
    <property type="project" value="InterPro"/>
</dbReference>
<evidence type="ECO:0000256" key="5">
    <source>
        <dbReference type="ARBA" id="ARBA00022857"/>
    </source>
</evidence>
<keyword evidence="6" id="KW-0618">Plastoquinone</keyword>
<keyword evidence="14" id="KW-0830">Ubiquinone</keyword>
<evidence type="ECO:0000256" key="1">
    <source>
        <dbReference type="ARBA" id="ARBA00004141"/>
    </source>
</evidence>
<keyword evidence="4" id="KW-0874">Quinone</keyword>
<feature type="transmembrane region" description="Helical" evidence="11">
    <location>
        <begin position="337"/>
        <end position="358"/>
    </location>
</feature>
<dbReference type="EMBL" id="UOGA01000043">
    <property type="protein sequence ID" value="VAX15585.1"/>
    <property type="molecule type" value="Genomic_DNA"/>
</dbReference>
<proteinExistence type="inferred from homology"/>
<feature type="transmembrane region" description="Helical" evidence="11">
    <location>
        <begin position="378"/>
        <end position="395"/>
    </location>
</feature>
<dbReference type="Pfam" id="PF19530">
    <property type="entry name" value="Ndh2_N"/>
    <property type="match status" value="1"/>
</dbReference>
<feature type="transmembrane region" description="Helical" evidence="11">
    <location>
        <begin position="88"/>
        <end position="105"/>
    </location>
</feature>
<dbReference type="NCBIfam" id="TIGR01770">
    <property type="entry name" value="NDH_I_N"/>
    <property type="match status" value="1"/>
</dbReference>
<comment type="subcellular location">
    <subcellularLocation>
        <location evidence="1">Membrane</location>
        <topology evidence="1">Multi-pass membrane protein</topology>
    </subcellularLocation>
</comment>
<dbReference type="HAMAP" id="MF_00445">
    <property type="entry name" value="NDH1_NuoN_1"/>
    <property type="match status" value="1"/>
</dbReference>
<feature type="transmembrane region" description="Helical" evidence="11">
    <location>
        <begin position="16"/>
        <end position="37"/>
    </location>
</feature>
<feature type="transmembrane region" description="Helical" evidence="11">
    <location>
        <begin position="455"/>
        <end position="476"/>
    </location>
</feature>
<feature type="transmembrane region" description="Helical" evidence="11">
    <location>
        <begin position="415"/>
        <end position="435"/>
    </location>
</feature>
<dbReference type="GO" id="GO:0016020">
    <property type="term" value="C:membrane"/>
    <property type="evidence" value="ECO:0007669"/>
    <property type="project" value="UniProtKB-SubCell"/>
</dbReference>
<evidence type="ECO:0000256" key="3">
    <source>
        <dbReference type="ARBA" id="ARBA00022692"/>
    </source>
</evidence>
<dbReference type="Pfam" id="PF00361">
    <property type="entry name" value="Proton_antipo_M"/>
    <property type="match status" value="1"/>
</dbReference>
<evidence type="ECO:0000256" key="9">
    <source>
        <dbReference type="ARBA" id="ARBA00023027"/>
    </source>
</evidence>
<sequence>MMVKDNQMAGIPIPDISLGAIAPEITLVLTAVVALMLEVFAEKKGRDHIAYISLVGVIAACFITFRLAGDPSWTTFSGLYVVDRFGQFFKLICLLGTGMTILLSVKYNKDENIDNGEYYALLLFATSGMLFMVSGSDMITIFMGLEVMSISLYALAGYTRKRARSNEASVKYFILGSLSTAFLLYGIALIYGSTGSTQIDIIARAVSSGSGVEPVLDLGIVMLMIGFAFKVSAVPFHMWTPDVYQGAPTPVTAFMSAGPKAAAFAAFFRVFNVAFPSLQADWWVIIWILAVATMTCGNVIALLQNDVKRMLAYSSIGHAGYILVGFVAGGALGSSAILYYMLVYTFMNIGAFAIVTVVGRKGEEKTKFSDFTGLGYKYPLMSVALVIFLFSLAGIPPTAGFVGKFYIFMAALKQGYVYLAIIGVVNSVISIFYYLRLSVMMYMRDEPGEDLPPLVFAPSLIVAMIVAIYGSLWLGIMPAGYISFAQSAYLAL</sequence>
<keyword evidence="3 11" id="KW-0812">Transmembrane</keyword>
<evidence type="ECO:0000256" key="7">
    <source>
        <dbReference type="ARBA" id="ARBA00022967"/>
    </source>
</evidence>
<feature type="transmembrane region" description="Helical" evidence="11">
    <location>
        <begin position="49"/>
        <end position="68"/>
    </location>
</feature>
<evidence type="ECO:0000256" key="6">
    <source>
        <dbReference type="ARBA" id="ARBA00022957"/>
    </source>
</evidence>
<dbReference type="InterPro" id="IPR010096">
    <property type="entry name" value="NADH-Q_OxRdtase_suN/2"/>
</dbReference>
<name>A0A3B1CA88_9ZZZZ</name>
<evidence type="ECO:0000259" key="13">
    <source>
        <dbReference type="Pfam" id="PF19530"/>
    </source>
</evidence>
<reference evidence="14" key="1">
    <citation type="submission" date="2018-06" db="EMBL/GenBank/DDBJ databases">
        <authorList>
            <person name="Zhirakovskaya E."/>
        </authorList>
    </citation>
    <scope>NUCLEOTIDE SEQUENCE</scope>
</reference>
<feature type="domain" description="NAD(P)H-quinone oxidoreductase subunit 2 N-terminal" evidence="13">
    <location>
        <begin position="20"/>
        <end position="105"/>
    </location>
</feature>
<feature type="transmembrane region" description="Helical" evidence="11">
    <location>
        <begin position="251"/>
        <end position="270"/>
    </location>
</feature>
<dbReference type="InterPro" id="IPR001750">
    <property type="entry name" value="ND/Mrp_TM"/>
</dbReference>
<keyword evidence="14" id="KW-0560">Oxidoreductase</keyword>
<keyword evidence="2" id="KW-0813">Transport</keyword>